<dbReference type="Pfam" id="PF08592">
    <property type="entry name" value="Anthrone_oxy"/>
    <property type="match status" value="1"/>
</dbReference>
<keyword evidence="1" id="KW-0472">Membrane</keyword>
<evidence type="ECO:0000256" key="1">
    <source>
        <dbReference type="SAM" id="Phobius"/>
    </source>
</evidence>
<dbReference type="RefSeq" id="WP_364370971.1">
    <property type="nucleotide sequence ID" value="NZ_JBHMCF010000002.1"/>
</dbReference>
<dbReference type="Proteomes" id="UP001589568">
    <property type="component" value="Unassembled WGS sequence"/>
</dbReference>
<sequence>MEELVLEIVVPLVLLANGLAAGVLLGTQMGGWPLLDSLPPDRYVHAHAFFSTRFDPFMPACLLLTTVGDLALALLVDGPVARVLYLVAAALCLGTIAISVTKNVPVNRWVRTLDPDHLPDDFAQRDPRRQWGSWNRVRTALSTLALIVNCALVGLTL</sequence>
<comment type="caution">
    <text evidence="2">The sequence shown here is derived from an EMBL/GenBank/DDBJ whole genome shotgun (WGS) entry which is preliminary data.</text>
</comment>
<evidence type="ECO:0000313" key="2">
    <source>
        <dbReference type="EMBL" id="MFB9467991.1"/>
    </source>
</evidence>
<accession>A0ABV5NCL3</accession>
<keyword evidence="3" id="KW-1185">Reference proteome</keyword>
<evidence type="ECO:0000313" key="3">
    <source>
        <dbReference type="Proteomes" id="UP001589568"/>
    </source>
</evidence>
<dbReference type="InterPro" id="IPR013901">
    <property type="entry name" value="Anthrone_oxy"/>
</dbReference>
<dbReference type="EMBL" id="JBHMCF010000002">
    <property type="protein sequence ID" value="MFB9467991.1"/>
    <property type="molecule type" value="Genomic_DNA"/>
</dbReference>
<proteinExistence type="predicted"/>
<feature type="transmembrane region" description="Helical" evidence="1">
    <location>
        <begin position="137"/>
        <end position="155"/>
    </location>
</feature>
<keyword evidence="1" id="KW-1133">Transmembrane helix</keyword>
<name>A0ABV5NCL3_9ACTN</name>
<gene>
    <name evidence="2" type="ORF">ACFFR3_00655</name>
</gene>
<protein>
    <submittedName>
        <fullName evidence="2">DUF1772 domain-containing protein</fullName>
    </submittedName>
</protein>
<reference evidence="2 3" key="1">
    <citation type="submission" date="2024-09" db="EMBL/GenBank/DDBJ databases">
        <authorList>
            <person name="Sun Q."/>
            <person name="Mori K."/>
        </authorList>
    </citation>
    <scope>NUCLEOTIDE SEQUENCE [LARGE SCALE GENOMIC DNA]</scope>
    <source>
        <strain evidence="2 3">JCM 3324</strain>
    </source>
</reference>
<organism evidence="2 3">
    <name type="scientific">Nonomuraea salmonea</name>
    <dbReference type="NCBI Taxonomy" id="46181"/>
    <lineage>
        <taxon>Bacteria</taxon>
        <taxon>Bacillati</taxon>
        <taxon>Actinomycetota</taxon>
        <taxon>Actinomycetes</taxon>
        <taxon>Streptosporangiales</taxon>
        <taxon>Streptosporangiaceae</taxon>
        <taxon>Nonomuraea</taxon>
    </lineage>
</organism>
<keyword evidence="1" id="KW-0812">Transmembrane</keyword>
<feature type="transmembrane region" description="Helical" evidence="1">
    <location>
        <begin position="83"/>
        <end position="101"/>
    </location>
</feature>